<feature type="domain" description="Peptidase M12B" evidence="3">
    <location>
        <begin position="180"/>
        <end position="383"/>
    </location>
</feature>
<comment type="caution">
    <text evidence="1">Lacks conserved residue(s) required for the propagation of feature annotation.</text>
</comment>
<keyword evidence="2" id="KW-0732">Signal</keyword>
<dbReference type="HOGENOM" id="CLU_647508_0_0_1"/>
<dbReference type="AlphaFoldDB" id="A0A075AQJ3"/>
<reference evidence="7" key="2">
    <citation type="journal article" date="2018" name="Nat. Microbiol.">
        <title>Leveraging single-cell genomics to expand the fungal tree of life.</title>
        <authorList>
            <person name="Ahrendt S.R."/>
            <person name="Quandt C.A."/>
            <person name="Ciobanu D."/>
            <person name="Clum A."/>
            <person name="Salamov A."/>
            <person name="Andreopoulos B."/>
            <person name="Cheng J.F."/>
            <person name="Woyke T."/>
            <person name="Pelin A."/>
            <person name="Henrissat B."/>
            <person name="Reynolds N.K."/>
            <person name="Benny G.L."/>
            <person name="Smith M.E."/>
            <person name="James T.Y."/>
            <person name="Grigoriev I.V."/>
        </authorList>
    </citation>
    <scope>NUCLEOTIDE SEQUENCE [LARGE SCALE GENOMIC DNA]</scope>
    <source>
        <strain evidence="7">CSF55</strain>
    </source>
</reference>
<reference evidence="4 6" key="1">
    <citation type="journal article" date="2013" name="Curr. Biol.">
        <title>Shared signatures of parasitism and phylogenomics unite Cryptomycota and microsporidia.</title>
        <authorList>
            <person name="James T.Y."/>
            <person name="Pelin A."/>
            <person name="Bonen L."/>
            <person name="Ahrendt S."/>
            <person name="Sain D."/>
            <person name="Corradi N."/>
            <person name="Stajich J.E."/>
        </authorList>
    </citation>
    <scope>NUCLEOTIDE SEQUENCE [LARGE SCALE GENOMIC DNA]</scope>
    <source>
        <strain evidence="4">CSF55</strain>
        <strain evidence="4">CSF55</strain>
    </source>
</reference>
<feature type="active site" evidence="1">
    <location>
        <position position="320"/>
    </location>
</feature>
<protein>
    <recommendedName>
        <fullName evidence="3">Peptidase M12B domain-containing protein</fullName>
    </recommendedName>
</protein>
<feature type="signal peptide" evidence="2">
    <location>
        <begin position="1"/>
        <end position="21"/>
    </location>
</feature>
<keyword evidence="1" id="KW-0862">Zinc</keyword>
<evidence type="ECO:0000313" key="7">
    <source>
        <dbReference type="Proteomes" id="UP000281549"/>
    </source>
</evidence>
<dbReference type="EMBL" id="KE561154">
    <property type="protein sequence ID" value="EPZ32435.1"/>
    <property type="molecule type" value="Genomic_DNA"/>
</dbReference>
<feature type="chain" id="PRO_5040665157" description="Peptidase M12B domain-containing protein" evidence="2">
    <location>
        <begin position="22"/>
        <end position="424"/>
    </location>
</feature>
<dbReference type="OrthoDB" id="7695528at2759"/>
<evidence type="ECO:0000256" key="1">
    <source>
        <dbReference type="PROSITE-ProRule" id="PRU00276"/>
    </source>
</evidence>
<dbReference type="SUPFAM" id="SSF55486">
    <property type="entry name" value="Metalloproteases ('zincins'), catalytic domain"/>
    <property type="match status" value="1"/>
</dbReference>
<sequence>MFHKNPMLLILLATIANIIYCRNQIKIFTSDLYYSNKTNKSFPLNIKSVPCPDCEVEKKTLVLNKRIIIPQPLSKTVKTLFIGNVKNETMPEGHEFSVKLTMHSDGSTYGYFLSENKIFYISPAEDKDSSESDPNRWAVYTHEDTSIEDSIGEHLEEDAESSGEKHFVRRNNEIFSSGNPVCTIGVVVDYKLQKALKTLIRTSEYLEGLYEDISYSLKKEIGLRVDLKRVHVINTNKHVLANVKSSPLEAFRSALEDDDVKDFNPSDFCAVQYLLYDHADDMINGRAVIGGVCSRMNSNIGYAVYAGRPRFQFERTVKHELMHILGAPHDPNNYVSNINKVYLMYGQSIPTSPNFLRLSEFSKNALAKSFRTQSRRRCLVKSKNELIVASGETGRAKKLRPSAANEEAFKPETKTETVIVTVFK</sequence>
<feature type="binding site" evidence="1">
    <location>
        <position position="323"/>
    </location>
    <ligand>
        <name>Zn(2+)</name>
        <dbReference type="ChEBI" id="CHEBI:29105"/>
        <note>catalytic</note>
    </ligand>
</feature>
<dbReference type="PROSITE" id="PS50215">
    <property type="entry name" value="ADAM_MEPRO"/>
    <property type="match status" value="1"/>
</dbReference>
<evidence type="ECO:0000313" key="5">
    <source>
        <dbReference type="EMBL" id="RKP21130.1"/>
    </source>
</evidence>
<feature type="binding site" evidence="1">
    <location>
        <position position="329"/>
    </location>
    <ligand>
        <name>Zn(2+)</name>
        <dbReference type="ChEBI" id="CHEBI:29105"/>
        <note>catalytic</note>
    </ligand>
</feature>
<name>A0A075AQJ3_ROZAC</name>
<evidence type="ECO:0000313" key="4">
    <source>
        <dbReference type="EMBL" id="EPZ32435.1"/>
    </source>
</evidence>
<dbReference type="PANTHER" id="PTHR11905:SF159">
    <property type="entry name" value="ADAM METALLOPROTEASE"/>
    <property type="match status" value="1"/>
</dbReference>
<dbReference type="Gene3D" id="3.40.390.10">
    <property type="entry name" value="Collagenase (Catalytic Domain)"/>
    <property type="match status" value="1"/>
</dbReference>
<proteinExistence type="predicted"/>
<dbReference type="InterPro" id="IPR024079">
    <property type="entry name" value="MetalloPept_cat_dom_sf"/>
</dbReference>
<dbReference type="GO" id="GO:0006508">
    <property type="term" value="P:proteolysis"/>
    <property type="evidence" value="ECO:0007669"/>
    <property type="project" value="InterPro"/>
</dbReference>
<dbReference type="Pfam" id="PF13688">
    <property type="entry name" value="Reprolysin_5"/>
    <property type="match status" value="1"/>
</dbReference>
<accession>A0A075AQJ3</accession>
<dbReference type="GO" id="GO:0046872">
    <property type="term" value="F:metal ion binding"/>
    <property type="evidence" value="ECO:0007669"/>
    <property type="project" value="UniProtKB-KW"/>
</dbReference>
<dbReference type="Proteomes" id="UP000030755">
    <property type="component" value="Unassembled WGS sequence"/>
</dbReference>
<dbReference type="InterPro" id="IPR001590">
    <property type="entry name" value="Peptidase_M12B"/>
</dbReference>
<evidence type="ECO:0000313" key="6">
    <source>
        <dbReference type="Proteomes" id="UP000030755"/>
    </source>
</evidence>
<organism evidence="4 6">
    <name type="scientific">Rozella allomycis (strain CSF55)</name>
    <dbReference type="NCBI Taxonomy" id="988480"/>
    <lineage>
        <taxon>Eukaryota</taxon>
        <taxon>Fungi</taxon>
        <taxon>Fungi incertae sedis</taxon>
        <taxon>Cryptomycota</taxon>
        <taxon>Cryptomycota incertae sedis</taxon>
        <taxon>Rozella</taxon>
    </lineage>
</organism>
<evidence type="ECO:0000256" key="2">
    <source>
        <dbReference type="SAM" id="SignalP"/>
    </source>
</evidence>
<evidence type="ECO:0000259" key="3">
    <source>
        <dbReference type="PROSITE" id="PS50215"/>
    </source>
</evidence>
<feature type="binding site" evidence="1">
    <location>
        <position position="319"/>
    </location>
    <ligand>
        <name>Zn(2+)</name>
        <dbReference type="ChEBI" id="CHEBI:29105"/>
        <note>catalytic</note>
    </ligand>
</feature>
<dbReference type="Proteomes" id="UP000281549">
    <property type="component" value="Unassembled WGS sequence"/>
</dbReference>
<gene>
    <name evidence="4" type="ORF">O9G_001337</name>
    <name evidence="5" type="ORF">ROZALSC1DRAFT_27442</name>
</gene>
<keyword evidence="1" id="KW-0479">Metal-binding</keyword>
<dbReference type="EMBL" id="ML004985">
    <property type="protein sequence ID" value="RKP21130.1"/>
    <property type="molecule type" value="Genomic_DNA"/>
</dbReference>
<keyword evidence="6" id="KW-1185">Reference proteome</keyword>
<dbReference type="GO" id="GO:0004222">
    <property type="term" value="F:metalloendopeptidase activity"/>
    <property type="evidence" value="ECO:0007669"/>
    <property type="project" value="InterPro"/>
</dbReference>
<reference evidence="5" key="3">
    <citation type="submission" date="2018-08" db="EMBL/GenBank/DDBJ databases">
        <title>Leveraging single-cell genomics to expand the Fungal Tree of Life.</title>
        <authorList>
            <consortium name="DOE Joint Genome Institute"/>
            <person name="Ahrendt S.R."/>
            <person name="Quandt C.A."/>
            <person name="Ciobanu D."/>
            <person name="Clum A."/>
            <person name="Salamov A."/>
            <person name="Andreopoulos B."/>
            <person name="Cheng J.-F."/>
            <person name="Woyke T."/>
            <person name="Pelin A."/>
            <person name="Henrissat B."/>
            <person name="Reynolds N."/>
            <person name="Benny G.L."/>
            <person name="Smith M.E."/>
            <person name="James T.Y."/>
            <person name="Grigoriev I.V."/>
        </authorList>
    </citation>
    <scope>NUCLEOTIDE SEQUENCE</scope>
    <source>
        <strain evidence="5">CSF55</strain>
    </source>
</reference>
<dbReference type="PANTHER" id="PTHR11905">
    <property type="entry name" value="ADAM A DISINTEGRIN AND METALLOPROTEASE DOMAIN"/>
    <property type="match status" value="1"/>
</dbReference>